<sequence>MSWFKDVIVDVAVTMFIIAAVLLSDPWMKYVVWAYTGIMLLTKTIVLSSDNFMQIVNKSKNKAPDWFAHLLYAINTLVLLYFTWWYASAGWALIWIFSYLTQRKLEARRGNK</sequence>
<keyword evidence="1" id="KW-0472">Membrane</keyword>
<keyword evidence="1" id="KW-1133">Transmembrane helix</keyword>
<protein>
    <submittedName>
        <fullName evidence="2">Uncharacterized protein</fullName>
    </submittedName>
</protein>
<proteinExistence type="predicted"/>
<evidence type="ECO:0000313" key="2">
    <source>
        <dbReference type="EMBL" id="NGP76472.1"/>
    </source>
</evidence>
<accession>A0A6M1SUJ4</accession>
<gene>
    <name evidence="2" type="ORF">G3570_07500</name>
</gene>
<reference evidence="2 3" key="1">
    <citation type="submission" date="2020-02" db="EMBL/GenBank/DDBJ databases">
        <title>Balneolaceae bacterium YR4-1, complete genome.</title>
        <authorList>
            <person name="Li Y."/>
            <person name="Wu S."/>
        </authorList>
    </citation>
    <scope>NUCLEOTIDE SEQUENCE [LARGE SCALE GENOMIC DNA]</scope>
    <source>
        <strain evidence="2 3">YR4-1</strain>
    </source>
</reference>
<dbReference type="EMBL" id="JAALLT010000002">
    <property type="protein sequence ID" value="NGP76472.1"/>
    <property type="molecule type" value="Genomic_DNA"/>
</dbReference>
<name>A0A6M1SUJ4_9BACT</name>
<feature type="transmembrane region" description="Helical" evidence="1">
    <location>
        <begin position="70"/>
        <end position="97"/>
    </location>
</feature>
<evidence type="ECO:0000256" key="1">
    <source>
        <dbReference type="SAM" id="Phobius"/>
    </source>
</evidence>
<feature type="transmembrane region" description="Helical" evidence="1">
    <location>
        <begin position="7"/>
        <end position="24"/>
    </location>
</feature>
<evidence type="ECO:0000313" key="3">
    <source>
        <dbReference type="Proteomes" id="UP000473278"/>
    </source>
</evidence>
<dbReference type="AlphaFoldDB" id="A0A6M1SUJ4"/>
<comment type="caution">
    <text evidence="2">The sequence shown here is derived from an EMBL/GenBank/DDBJ whole genome shotgun (WGS) entry which is preliminary data.</text>
</comment>
<dbReference type="Proteomes" id="UP000473278">
    <property type="component" value="Unassembled WGS sequence"/>
</dbReference>
<keyword evidence="3" id="KW-1185">Reference proteome</keyword>
<keyword evidence="1" id="KW-0812">Transmembrane</keyword>
<dbReference type="RefSeq" id="WP_165140847.1">
    <property type="nucleotide sequence ID" value="NZ_JAALLT010000002.1"/>
</dbReference>
<organism evidence="2 3">
    <name type="scientific">Halalkalibaculum roseum</name>
    <dbReference type="NCBI Taxonomy" id="2709311"/>
    <lineage>
        <taxon>Bacteria</taxon>
        <taxon>Pseudomonadati</taxon>
        <taxon>Balneolota</taxon>
        <taxon>Balneolia</taxon>
        <taxon>Balneolales</taxon>
        <taxon>Balneolaceae</taxon>
        <taxon>Halalkalibaculum</taxon>
    </lineage>
</organism>